<dbReference type="InterPro" id="IPR024311">
    <property type="entry name" value="Lipocalin-like"/>
</dbReference>
<dbReference type="RefSeq" id="WP_149887652.1">
    <property type="nucleotide sequence ID" value="NZ_DAWART010000003.1"/>
</dbReference>
<comment type="caution">
    <text evidence="3">The sequence shown here is derived from an EMBL/GenBank/DDBJ whole genome shotgun (WGS) entry which is preliminary data.</text>
</comment>
<sequence>MNNIKSLIAALAFAGLTACADNSPKTFSGFITDASMNTVTVRALTDESTCTFATTDADKSDANGLLLGAPVTVDYTGKLKDGTAATKIATDPTYAEAVGKWTMPDPIAPEGVMGVEIMVEGAARSINMATLVYTSWELQGEADKILLKGQSLGNGQTIDFTQTGVIAKTADGNYTLTIEGTGTVYTKAKQ</sequence>
<dbReference type="Pfam" id="PF12702">
    <property type="entry name" value="Lipocalin_3"/>
    <property type="match status" value="1"/>
</dbReference>
<dbReference type="EMBL" id="VVXK01000019">
    <property type="protein sequence ID" value="KAA2367303.1"/>
    <property type="molecule type" value="Genomic_DNA"/>
</dbReference>
<reference evidence="3 4" key="1">
    <citation type="journal article" date="2019" name="Nat. Med.">
        <title>A library of human gut bacterial isolates paired with longitudinal multiomics data enables mechanistic microbiome research.</title>
        <authorList>
            <person name="Poyet M."/>
            <person name="Groussin M."/>
            <person name="Gibbons S.M."/>
            <person name="Avila-Pacheco J."/>
            <person name="Jiang X."/>
            <person name="Kearney S.M."/>
            <person name="Perrotta A.R."/>
            <person name="Berdy B."/>
            <person name="Zhao S."/>
            <person name="Lieberman T.D."/>
            <person name="Swanson P.K."/>
            <person name="Smith M."/>
            <person name="Roesemann S."/>
            <person name="Alexander J.E."/>
            <person name="Rich S.A."/>
            <person name="Livny J."/>
            <person name="Vlamakis H."/>
            <person name="Clish C."/>
            <person name="Bullock K."/>
            <person name="Deik A."/>
            <person name="Scott J."/>
            <person name="Pierce K.A."/>
            <person name="Xavier R.J."/>
            <person name="Alm E.J."/>
        </authorList>
    </citation>
    <scope>NUCLEOTIDE SEQUENCE [LARGE SCALE GENOMIC DNA]</scope>
    <source>
        <strain evidence="3 4">BIOML-A2</strain>
    </source>
</reference>
<dbReference type="AlphaFoldDB" id="A0A5B3G129"/>
<keyword evidence="1" id="KW-0732">Signal</keyword>
<name>A0A5B3G129_9BACT</name>
<dbReference type="Proteomes" id="UP000323567">
    <property type="component" value="Unassembled WGS sequence"/>
</dbReference>
<feature type="domain" description="Lipocalin-like" evidence="2">
    <location>
        <begin position="96"/>
        <end position="187"/>
    </location>
</feature>
<dbReference type="PROSITE" id="PS51257">
    <property type="entry name" value="PROKAR_LIPOPROTEIN"/>
    <property type="match status" value="1"/>
</dbReference>
<evidence type="ECO:0000313" key="3">
    <source>
        <dbReference type="EMBL" id="KAA2367303.1"/>
    </source>
</evidence>
<protein>
    <submittedName>
        <fullName evidence="3">Lipocalin family protein</fullName>
    </submittedName>
</protein>
<evidence type="ECO:0000256" key="1">
    <source>
        <dbReference type="SAM" id="SignalP"/>
    </source>
</evidence>
<accession>A0A5B3G129</accession>
<evidence type="ECO:0000259" key="2">
    <source>
        <dbReference type="Pfam" id="PF12702"/>
    </source>
</evidence>
<feature type="signal peptide" evidence="1">
    <location>
        <begin position="1"/>
        <end position="20"/>
    </location>
</feature>
<evidence type="ECO:0000313" key="4">
    <source>
        <dbReference type="Proteomes" id="UP000323567"/>
    </source>
</evidence>
<proteinExistence type="predicted"/>
<dbReference type="Gene3D" id="2.40.128.280">
    <property type="match status" value="1"/>
</dbReference>
<organism evidence="3 4">
    <name type="scientific">Alistipes shahii</name>
    <dbReference type="NCBI Taxonomy" id="328814"/>
    <lineage>
        <taxon>Bacteria</taxon>
        <taxon>Pseudomonadati</taxon>
        <taxon>Bacteroidota</taxon>
        <taxon>Bacteroidia</taxon>
        <taxon>Bacteroidales</taxon>
        <taxon>Rikenellaceae</taxon>
        <taxon>Alistipes</taxon>
    </lineage>
</organism>
<gene>
    <name evidence="3" type="ORF">F2Y13_11915</name>
</gene>
<feature type="chain" id="PRO_5022878670" evidence="1">
    <location>
        <begin position="21"/>
        <end position="190"/>
    </location>
</feature>